<dbReference type="CDD" id="cd17574">
    <property type="entry name" value="REC_OmpR"/>
    <property type="match status" value="1"/>
</dbReference>
<dbReference type="Gene3D" id="3.40.50.2300">
    <property type="match status" value="1"/>
</dbReference>
<dbReference type="PANTHER" id="PTHR48111">
    <property type="entry name" value="REGULATOR OF RPOS"/>
    <property type="match status" value="1"/>
</dbReference>
<dbReference type="EMBL" id="WVIE01000019">
    <property type="protein sequence ID" value="NDJ18717.1"/>
    <property type="molecule type" value="Genomic_DNA"/>
</dbReference>
<evidence type="ECO:0000256" key="6">
    <source>
        <dbReference type="SAM" id="Coils"/>
    </source>
</evidence>
<dbReference type="GO" id="GO:0000976">
    <property type="term" value="F:transcription cis-regulatory region binding"/>
    <property type="evidence" value="ECO:0007669"/>
    <property type="project" value="TreeGrafter"/>
</dbReference>
<gene>
    <name evidence="8" type="ORF">GS601_15715</name>
</gene>
<keyword evidence="9" id="KW-1185">Reference proteome</keyword>
<feature type="modified residue" description="4-aspartylphosphate" evidence="5">
    <location>
        <position position="52"/>
    </location>
</feature>
<feature type="domain" description="Response regulatory" evidence="7">
    <location>
        <begin position="3"/>
        <end position="119"/>
    </location>
</feature>
<dbReference type="PROSITE" id="PS50110">
    <property type="entry name" value="RESPONSE_REGULATORY"/>
    <property type="match status" value="1"/>
</dbReference>
<name>A0A8J7Z1P0_9CYAN</name>
<evidence type="ECO:0000313" key="8">
    <source>
        <dbReference type="EMBL" id="NDJ18717.1"/>
    </source>
</evidence>
<evidence type="ECO:0000256" key="3">
    <source>
        <dbReference type="ARBA" id="ARBA00023125"/>
    </source>
</evidence>
<evidence type="ECO:0000313" key="9">
    <source>
        <dbReference type="Proteomes" id="UP000646053"/>
    </source>
</evidence>
<keyword evidence="3" id="KW-0238">DNA-binding</keyword>
<dbReference type="Proteomes" id="UP000646053">
    <property type="component" value="Unassembled WGS sequence"/>
</dbReference>
<accession>A0A8J7Z1P0</accession>
<dbReference type="SMART" id="SM00448">
    <property type="entry name" value="REC"/>
    <property type="match status" value="1"/>
</dbReference>
<evidence type="ECO:0000256" key="2">
    <source>
        <dbReference type="ARBA" id="ARBA00023015"/>
    </source>
</evidence>
<evidence type="ECO:0000256" key="5">
    <source>
        <dbReference type="PROSITE-ProRule" id="PRU00169"/>
    </source>
</evidence>
<keyword evidence="6" id="KW-0175">Coiled coil</keyword>
<keyword evidence="4" id="KW-0804">Transcription</keyword>
<dbReference type="SUPFAM" id="SSF52172">
    <property type="entry name" value="CheY-like"/>
    <property type="match status" value="1"/>
</dbReference>
<keyword evidence="1 5" id="KW-0597">Phosphoprotein</keyword>
<evidence type="ECO:0000256" key="4">
    <source>
        <dbReference type="ARBA" id="ARBA00023163"/>
    </source>
</evidence>
<feature type="coiled-coil region" evidence="6">
    <location>
        <begin position="119"/>
        <end position="149"/>
    </location>
</feature>
<evidence type="ECO:0000256" key="1">
    <source>
        <dbReference type="ARBA" id="ARBA00022553"/>
    </source>
</evidence>
<reference evidence="8" key="1">
    <citation type="submission" date="2019-12" db="EMBL/GenBank/DDBJ databases">
        <title>High-Quality draft genome sequences of three cyanobacteria isolated from the limestone walls of the Old Cathedral of Coimbra.</title>
        <authorList>
            <person name="Tiago I."/>
            <person name="Soares F."/>
            <person name="Portugal A."/>
        </authorList>
    </citation>
    <scope>NUCLEOTIDE SEQUENCE</scope>
    <source>
        <strain evidence="8">A</strain>
    </source>
</reference>
<evidence type="ECO:0000259" key="7">
    <source>
        <dbReference type="PROSITE" id="PS50110"/>
    </source>
</evidence>
<keyword evidence="2" id="KW-0805">Transcription regulation</keyword>
<dbReference type="Pfam" id="PF00072">
    <property type="entry name" value="Response_reg"/>
    <property type="match status" value="1"/>
</dbReference>
<proteinExistence type="predicted"/>
<dbReference type="RefSeq" id="WP_162424246.1">
    <property type="nucleotide sequence ID" value="NZ_WVIE01000019.1"/>
</dbReference>
<dbReference type="InterPro" id="IPR011006">
    <property type="entry name" value="CheY-like_superfamily"/>
</dbReference>
<sequence>MNSILVIEDDADILENIEEILELQNFRAIATRNSLAGLELAREEVPDLVICDVMMPKLDGFGVLNQLRQDATTATTPFIFLTGRAERADVRMGMELGADDYLTKPFTNEELVRAIKGCLDKHARLAQQYETKVREAQSLEKQLQVSQELAEINGILLQKLSQGLRHPVSNISIATYMLKQSLSETDAQRYIAILEEECARGTSLLNEVSGLQEYLNPAKLNILRGKLKLRAPL</sequence>
<dbReference type="GO" id="GO:0005829">
    <property type="term" value="C:cytosol"/>
    <property type="evidence" value="ECO:0007669"/>
    <property type="project" value="TreeGrafter"/>
</dbReference>
<protein>
    <submittedName>
        <fullName evidence="8">Response regulator</fullName>
    </submittedName>
</protein>
<dbReference type="GO" id="GO:0006355">
    <property type="term" value="P:regulation of DNA-templated transcription"/>
    <property type="evidence" value="ECO:0007669"/>
    <property type="project" value="TreeGrafter"/>
</dbReference>
<dbReference type="GO" id="GO:0032993">
    <property type="term" value="C:protein-DNA complex"/>
    <property type="evidence" value="ECO:0007669"/>
    <property type="project" value="TreeGrafter"/>
</dbReference>
<dbReference type="GO" id="GO:0000156">
    <property type="term" value="F:phosphorelay response regulator activity"/>
    <property type="evidence" value="ECO:0007669"/>
    <property type="project" value="TreeGrafter"/>
</dbReference>
<dbReference type="InterPro" id="IPR039420">
    <property type="entry name" value="WalR-like"/>
</dbReference>
<dbReference type="PANTHER" id="PTHR48111:SF4">
    <property type="entry name" value="DNA-BINDING DUAL TRANSCRIPTIONAL REGULATOR OMPR"/>
    <property type="match status" value="1"/>
</dbReference>
<dbReference type="AlphaFoldDB" id="A0A8J7Z1P0"/>
<comment type="caution">
    <text evidence="8">The sequence shown here is derived from an EMBL/GenBank/DDBJ whole genome shotgun (WGS) entry which is preliminary data.</text>
</comment>
<organism evidence="8 9">
    <name type="scientific">Myxacorys almedinensis A</name>
    <dbReference type="NCBI Taxonomy" id="2690445"/>
    <lineage>
        <taxon>Bacteria</taxon>
        <taxon>Bacillati</taxon>
        <taxon>Cyanobacteriota</taxon>
        <taxon>Cyanophyceae</taxon>
        <taxon>Leptolyngbyales</taxon>
        <taxon>Leptolyngbyaceae</taxon>
        <taxon>Myxacorys</taxon>
        <taxon>Myxacorys almedinensis</taxon>
    </lineage>
</organism>
<dbReference type="InterPro" id="IPR001789">
    <property type="entry name" value="Sig_transdc_resp-reg_receiver"/>
</dbReference>